<feature type="region of interest" description="Disordered" evidence="2">
    <location>
        <begin position="2078"/>
        <end position="2104"/>
    </location>
</feature>
<feature type="region of interest" description="Disordered" evidence="2">
    <location>
        <begin position="866"/>
        <end position="1150"/>
    </location>
</feature>
<feature type="region of interest" description="Disordered" evidence="2">
    <location>
        <begin position="26"/>
        <end position="293"/>
    </location>
</feature>
<name>A0A183T3H2_SCHSO</name>
<feature type="compositionally biased region" description="Low complexity" evidence="2">
    <location>
        <begin position="1100"/>
        <end position="1109"/>
    </location>
</feature>
<feature type="compositionally biased region" description="Polar residues" evidence="2">
    <location>
        <begin position="1132"/>
        <end position="1141"/>
    </location>
</feature>
<feature type="compositionally biased region" description="Polar residues" evidence="2">
    <location>
        <begin position="1542"/>
        <end position="1554"/>
    </location>
</feature>
<keyword evidence="1" id="KW-0597">Phosphoprotein</keyword>
<feature type="compositionally biased region" description="Low complexity" evidence="2">
    <location>
        <begin position="39"/>
        <end position="49"/>
    </location>
</feature>
<evidence type="ECO:0000313" key="6">
    <source>
        <dbReference type="WBParaSite" id="SSLN_0001144301-mRNA-1"/>
    </source>
</evidence>
<feature type="compositionally biased region" description="Basic and acidic residues" evidence="2">
    <location>
        <begin position="910"/>
        <end position="927"/>
    </location>
</feature>
<feature type="compositionally biased region" description="Polar residues" evidence="2">
    <location>
        <begin position="2138"/>
        <end position="2148"/>
    </location>
</feature>
<feature type="compositionally biased region" description="Low complexity" evidence="2">
    <location>
        <begin position="92"/>
        <end position="105"/>
    </location>
</feature>
<feature type="compositionally biased region" description="Basic and acidic residues" evidence="2">
    <location>
        <begin position="107"/>
        <end position="117"/>
    </location>
</feature>
<feature type="region of interest" description="Disordered" evidence="2">
    <location>
        <begin position="657"/>
        <end position="826"/>
    </location>
</feature>
<dbReference type="Pfam" id="PF07001">
    <property type="entry name" value="BAT2_N"/>
    <property type="match status" value="1"/>
</dbReference>
<organism evidence="6">
    <name type="scientific">Schistocephalus solidus</name>
    <name type="common">Tapeworm</name>
    <dbReference type="NCBI Taxonomy" id="70667"/>
    <lineage>
        <taxon>Eukaryota</taxon>
        <taxon>Metazoa</taxon>
        <taxon>Spiralia</taxon>
        <taxon>Lophotrochozoa</taxon>
        <taxon>Platyhelminthes</taxon>
        <taxon>Cestoda</taxon>
        <taxon>Eucestoda</taxon>
        <taxon>Diphyllobothriidea</taxon>
        <taxon>Diphyllobothriidae</taxon>
        <taxon>Schistocephalus</taxon>
    </lineage>
</organism>
<feature type="compositionally biased region" description="Basic and acidic residues" evidence="2">
    <location>
        <begin position="882"/>
        <end position="891"/>
    </location>
</feature>
<feature type="compositionally biased region" description="Basic and acidic residues" evidence="2">
    <location>
        <begin position="711"/>
        <end position="735"/>
    </location>
</feature>
<feature type="compositionally biased region" description="Polar residues" evidence="2">
    <location>
        <begin position="2117"/>
        <end position="2127"/>
    </location>
</feature>
<feature type="compositionally biased region" description="Polar residues" evidence="2">
    <location>
        <begin position="743"/>
        <end position="757"/>
    </location>
</feature>
<proteinExistence type="predicted"/>
<dbReference type="STRING" id="70667.A0A183T3H2"/>
<dbReference type="PANTHER" id="PTHR19446">
    <property type="entry name" value="REVERSE TRANSCRIPTASES"/>
    <property type="match status" value="1"/>
</dbReference>
<feature type="region of interest" description="Disordered" evidence="2">
    <location>
        <begin position="1415"/>
        <end position="1647"/>
    </location>
</feature>
<feature type="compositionally biased region" description="Basic residues" evidence="2">
    <location>
        <begin position="1439"/>
        <end position="1449"/>
    </location>
</feature>
<feature type="region of interest" description="Disordered" evidence="2">
    <location>
        <begin position="2117"/>
        <end position="2149"/>
    </location>
</feature>
<evidence type="ECO:0000259" key="3">
    <source>
        <dbReference type="Pfam" id="PF07001"/>
    </source>
</evidence>
<feature type="compositionally biased region" description="Polar residues" evidence="2">
    <location>
        <begin position="1421"/>
        <end position="1432"/>
    </location>
</feature>
<feature type="compositionally biased region" description="Polar residues" evidence="2">
    <location>
        <begin position="774"/>
        <end position="809"/>
    </location>
</feature>
<feature type="compositionally biased region" description="Polar residues" evidence="2">
    <location>
        <begin position="1111"/>
        <end position="1124"/>
    </location>
</feature>
<evidence type="ECO:0000313" key="4">
    <source>
        <dbReference type="EMBL" id="VDL97405.1"/>
    </source>
</evidence>
<evidence type="ECO:0000313" key="5">
    <source>
        <dbReference type="Proteomes" id="UP000275846"/>
    </source>
</evidence>
<feature type="region of interest" description="Disordered" evidence="2">
    <location>
        <begin position="841"/>
        <end position="860"/>
    </location>
</feature>
<dbReference type="WBParaSite" id="SSLN_0001144301-mRNA-1">
    <property type="protein sequence ID" value="SSLN_0001144301-mRNA-1"/>
    <property type="gene ID" value="SSLN_0001144301"/>
</dbReference>
<feature type="compositionally biased region" description="Polar residues" evidence="2">
    <location>
        <begin position="841"/>
        <end position="852"/>
    </location>
</feature>
<feature type="compositionally biased region" description="Polar residues" evidence="2">
    <location>
        <begin position="2031"/>
        <end position="2049"/>
    </location>
</feature>
<feature type="compositionally biased region" description="Basic residues" evidence="2">
    <location>
        <begin position="1033"/>
        <end position="1043"/>
    </location>
</feature>
<reference evidence="6" key="1">
    <citation type="submission" date="2016-06" db="UniProtKB">
        <authorList>
            <consortium name="WormBaseParasite"/>
        </authorList>
    </citation>
    <scope>IDENTIFICATION</scope>
</reference>
<feature type="compositionally biased region" description="Polar residues" evidence="2">
    <location>
        <begin position="1782"/>
        <end position="1799"/>
    </location>
</feature>
<dbReference type="OrthoDB" id="1939715at2759"/>
<feature type="compositionally biased region" description="Acidic residues" evidence="2">
    <location>
        <begin position="758"/>
        <end position="768"/>
    </location>
</feature>
<feature type="compositionally biased region" description="Polar residues" evidence="2">
    <location>
        <begin position="272"/>
        <end position="293"/>
    </location>
</feature>
<feature type="region of interest" description="Disordered" evidence="2">
    <location>
        <begin position="2028"/>
        <end position="2056"/>
    </location>
</feature>
<feature type="region of interest" description="Disordered" evidence="2">
    <location>
        <begin position="527"/>
        <end position="637"/>
    </location>
</feature>
<protein>
    <submittedName>
        <fullName evidence="6">BAT2_N domain-containing protein</fullName>
    </submittedName>
</protein>
<feature type="region of interest" description="Disordered" evidence="2">
    <location>
        <begin position="1165"/>
        <end position="1186"/>
    </location>
</feature>
<feature type="compositionally biased region" description="Polar residues" evidence="2">
    <location>
        <begin position="1497"/>
        <end position="1527"/>
    </location>
</feature>
<feature type="compositionally biased region" description="Polar residues" evidence="2">
    <location>
        <begin position="119"/>
        <end position="139"/>
    </location>
</feature>
<reference evidence="4 5" key="2">
    <citation type="submission" date="2018-11" db="EMBL/GenBank/DDBJ databases">
        <authorList>
            <consortium name="Pathogen Informatics"/>
        </authorList>
    </citation>
    <scope>NUCLEOTIDE SEQUENCE [LARGE SCALE GENOMIC DNA]</scope>
    <source>
        <strain evidence="4 5">NST_G2</strain>
    </source>
</reference>
<sequence length="2463" mass="265237">MNSRTLKVEKPKSKYTQSTINLSYKGNASELQSKPSIRQGGLQLVGKLQGTRRNPPPPPWIPSLKAEMGGQDTRINLVPPGGSGWGTGPNATSTSQPGSTTTSSTILKDDEKGEPKAGSENTQAASSTEQNQLNPTAKLSQKPFFAPRPKIASSKSGADGLQESLSGSVMSTGPTVPFYHRQPTTQTISMPDTPVPDSPSTPDLPVGEDSKQDKAASSNPSTVHTGWAAVTNEEPDFQERINFSDDEEAETSCSSSVNRSQIPPATEPCWTDSLSGQQSAQTPTSCLPQTTWKAPTPTISSSVTAMVSLPTSYSASPDHIFHAANGNVMIPEPPMMRDPMSAVQAFSTMSLYNTDAQLQAQREARTREYQHAVNRALMERRKTSYMEAAEPKPVETSSSPLAKTIADSRMFIQSHISSSSSQPPQQPNIASLIAAVAAAYGNSFQSLLPNIAAGKSSLPFQTKPPPAQPPVVQSPWPAASFSSPQPQFMQQFPFAVSTAPKVANQAPCLNTELFLEKLLEACKSQTPNDVPVGQKTAIPLPRDLTEKQSEDADSMFRVPSHGPSESELLDNQLAEFSQRKPTAQPRENFELLSKHTTERNSPLCDTDKMSGVKSQQSVETGNRLTDSPPASDSNAQPLTQHITPLMEVDLPNKWTDKDFNAFEAGPPAFQPGLSMKSSKGTRSGRSAPTRGPPSQATSSVDASEKITAYRNPERKPKPNRFAEVRSKDVKRDRNYPIKGRHVPQQSLTCSSTWNNVTDEYDQYGEENGDAGTSEEPQGSAYQSKRSDSSRQAQFTHSANTDGTSGTFPRTQRGHRGTSGRFTRSGHVTGYEDYYNKGYSNHQESSYTDTGGQCDSDVAPRHPQLVSFSRGKHRGHSGFQTSRKGDSDEGHHGYIKSKSMRQFSRSGDPSQRYRDEQIFDGGDQKHDQSSVLARGPSKASNSFRQREEGQNMPAQHDARSTARRPPKNSKSGNRQAVQSENVDDVDLSCPPTTATTSEGETGVDQNTGGPSSGNRTAQSTEESFKHTSSNSSRRGFKSCPRTRRTLGSGRYRNQGAQQFRSTDEVVRPRRDKINRHPDDDHDEGGNSVGIAGRSGSGGTGACSSSTTGVGNRNEQTARQTNSSGEVKSEQTVDEPTTGQVGDSTPACDPVESDVKDDLEVDLEINNSSTLVKPSPHLSPTNGSNNQYPKYPIPRRHEGAYSVTSDGNDLEVWETASEGASVTWGFSSSILGESQASTSSFQECTPSLETASSGQHDENLIVVRRTNTSNEIPSRQAATHSSVLVSPPDEKCTLEKGCKDLCVLGSCRRCCSSGDEPINKHFPQRGLREGDSDGGGNSYTDRRGRVDRYGRPRFENRNRGHSSFNGSSVIVPLMSINAEAPPSFCNNPSFLDSPSDDSLQASSLVDGDSQAVYLPEQDGDTASAATNTDSSNDGFTEVRSKSSKNRRRLLRKTQSAAGTDKKSASSTDPEQQRSSIKTSGLERAKSRTQPVGSPKLENKNQQRQTGEASQKVKQLENVSQPPSKTSPANKTPKKPQAKNAWTIPLQTTISAPTKTEVSGAGAVETSKTSYAWSKVVGSKVLSSDSSASNNGQPASKSDNSASVKNSEDPNTKLKNRASFSPPHSPSSPTQAPNERPANSEALKSGTSSVVESLRDSAEYSSSALWYSSEKVQVYENRPSFQSGTNQMPVTSTSSSGVAIANVCKVRPQKQPQPVSSPSVVTTCSRQTASPVQTSAQSSGTDAFLALNSGARRDVETASTRTAPPGIGFSYSAGQSRSPPAPDYNQFSQRGQQKQSNKSSPSFAYDVEPASAETVTPWPSTSKAYGFQPSTLNQHLPQATLPLDIYSEQPQISTAKGCLNIDSDGMMTAATAAMFMHHPHAVSAPYRHSLPQIPLAQQPQGSSLMGLSMADLPRHQSARADSQSEGFIPPYPAAAPNASSQMRGLYSLVQPPQQPQPMHPGPRNYPQWPASALENLHSAQQASGLLLPPSQNVPGPILPSQYGPGYHQHPSQQPTHGFAPIVSNSYVGVIGSDRPSSNHGQQNRMHSGQLQQPPMYGAAPTQPPICGPLASTGFLPPSLYGRNLTGAGSSPTHPTPPPHGGINAFDHSFAMTGGLHGCSPHSSGLFSQPTGHPPTHRQHMHGNSPSSSSTDVVPGAAVCINPHNGFALQVPVPPTGAPLGGGHAAVEMQDAWMIRKAEEIQGYADRNEMKNFFKAIKAIYCPCIKRTAPLLSSEGTTLLTEKSQILKRWAEHFRSVFNCSSAISDAAIDRLPQVDTNNDLDLLPSLPETIRAVQQISSGKAPGSDAIPPEVSKHGGPRLMAELTTLFQEMWRQGQVPQDFKDATIVHLYKPTIAGKIFACILLNRPNAFDTVNRDGLWKVMQKFGCPECFTHIVRQLHDEMTARVTDNGMVSEAFTVTNGVKQGCVQPPTLFSLMFSAMVMNVYRNEQPRIRIAYRTDGYADGRLP</sequence>
<feature type="compositionally biased region" description="Polar residues" evidence="2">
    <location>
        <begin position="163"/>
        <end position="174"/>
    </location>
</feature>
<feature type="compositionally biased region" description="Basic and acidic residues" evidence="2">
    <location>
        <begin position="587"/>
        <end position="598"/>
    </location>
</feature>
<feature type="compositionally biased region" description="Polar residues" evidence="2">
    <location>
        <begin position="215"/>
        <end position="224"/>
    </location>
</feature>
<feature type="compositionally biased region" description="Polar residues" evidence="2">
    <location>
        <begin position="1462"/>
        <end position="1476"/>
    </location>
</feature>
<dbReference type="InterPro" id="IPR009738">
    <property type="entry name" value="BAT2_N"/>
</dbReference>
<feature type="region of interest" description="Disordered" evidence="2">
    <location>
        <begin position="1317"/>
        <end position="1364"/>
    </location>
</feature>
<feature type="compositionally biased region" description="Basic and acidic residues" evidence="2">
    <location>
        <begin position="1338"/>
        <end position="1356"/>
    </location>
</feature>
<evidence type="ECO:0000256" key="1">
    <source>
        <dbReference type="ARBA" id="ARBA00022553"/>
    </source>
</evidence>
<feature type="compositionally biased region" description="Polar residues" evidence="2">
    <location>
        <begin position="675"/>
        <end position="701"/>
    </location>
</feature>
<gene>
    <name evidence="4" type="ORF">SSLN_LOCUS11020</name>
</gene>
<feature type="domain" description="BAT2 N-terminal" evidence="3">
    <location>
        <begin position="7"/>
        <end position="142"/>
    </location>
</feature>
<feature type="region of interest" description="Disordered" evidence="2">
    <location>
        <begin position="1751"/>
        <end position="1805"/>
    </location>
</feature>
<evidence type="ECO:0000256" key="2">
    <source>
        <dbReference type="SAM" id="MobiDB-lite"/>
    </source>
</evidence>
<keyword evidence="5" id="KW-1185">Reference proteome</keyword>
<feature type="compositionally biased region" description="Polar residues" evidence="2">
    <location>
        <begin position="612"/>
        <end position="637"/>
    </location>
</feature>
<feature type="compositionally biased region" description="Polar residues" evidence="2">
    <location>
        <begin position="26"/>
        <end position="36"/>
    </location>
</feature>
<accession>A0A183T3H2</accession>
<dbReference type="Proteomes" id="UP000275846">
    <property type="component" value="Unassembled WGS sequence"/>
</dbReference>
<feature type="compositionally biased region" description="Polar residues" evidence="2">
    <location>
        <begin position="989"/>
        <end position="1032"/>
    </location>
</feature>
<feature type="compositionally biased region" description="Polar residues" evidence="2">
    <location>
        <begin position="1578"/>
        <end position="1602"/>
    </location>
</feature>
<dbReference type="EMBL" id="UYSU01036241">
    <property type="protein sequence ID" value="VDL97405.1"/>
    <property type="molecule type" value="Genomic_DNA"/>
</dbReference>
<feature type="compositionally biased region" description="Polar residues" evidence="2">
    <location>
        <begin position="967"/>
        <end position="979"/>
    </location>
</feature>
<feature type="compositionally biased region" description="Polar residues" evidence="2">
    <location>
        <begin position="251"/>
        <end position="263"/>
    </location>
</feature>
<feature type="compositionally biased region" description="Polar residues" evidence="2">
    <location>
        <begin position="899"/>
        <end position="908"/>
    </location>
</feature>